<accession>A0A1W1CJB7</accession>
<dbReference type="InterPro" id="IPR011250">
    <property type="entry name" value="OMP/PagP_B-barrel"/>
</dbReference>
<dbReference type="Gene3D" id="2.40.160.20">
    <property type="match status" value="1"/>
</dbReference>
<protein>
    <submittedName>
        <fullName evidence="1">Uncharacterized protein</fullName>
    </submittedName>
</protein>
<sequence length="199" mass="22386">MKKITSSAVVAMILSTSLWGTDMYVGLEKTLSYKIKNTVKASGYDSMSNTESPSIVSLKFGMIMNNGDRAELLYNFGDKSANPVGGLKGKDVISLNLNYNWTLPSISPMEELLPYVRIGGTYLISDNKYYNNSDNEKYNYKAVGPTLGLGTYYKIADKINIYAGFDYGYRLWDDLMYGYTKVKSEDTVTKMYMGVDYLF</sequence>
<name>A0A1W1CJB7_9ZZZZ</name>
<dbReference type="EMBL" id="FPHN01000198">
    <property type="protein sequence ID" value="SFV65990.1"/>
    <property type="molecule type" value="Genomic_DNA"/>
</dbReference>
<reference evidence="1" key="1">
    <citation type="submission" date="2016-10" db="EMBL/GenBank/DDBJ databases">
        <authorList>
            <person name="de Groot N.N."/>
        </authorList>
    </citation>
    <scope>NUCLEOTIDE SEQUENCE</scope>
</reference>
<dbReference type="SUPFAM" id="SSF56925">
    <property type="entry name" value="OMPA-like"/>
    <property type="match status" value="1"/>
</dbReference>
<dbReference type="AlphaFoldDB" id="A0A1W1CJB7"/>
<evidence type="ECO:0000313" key="1">
    <source>
        <dbReference type="EMBL" id="SFV65990.1"/>
    </source>
</evidence>
<proteinExistence type="predicted"/>
<organism evidence="1">
    <name type="scientific">hydrothermal vent metagenome</name>
    <dbReference type="NCBI Taxonomy" id="652676"/>
    <lineage>
        <taxon>unclassified sequences</taxon>
        <taxon>metagenomes</taxon>
        <taxon>ecological metagenomes</taxon>
    </lineage>
</organism>
<gene>
    <name evidence="1" type="ORF">MNB_SV-14-64</name>
</gene>